<gene>
    <name evidence="6" type="ORF">BTO30_15640</name>
</gene>
<dbReference type="Proteomes" id="UP000185568">
    <property type="component" value="Unassembled WGS sequence"/>
</dbReference>
<keyword evidence="7" id="KW-1185">Reference proteome</keyword>
<name>A0A1Q8Q1X5_9BACI</name>
<organism evidence="6 7">
    <name type="scientific">Domibacillus antri</name>
    <dbReference type="NCBI Taxonomy" id="1714264"/>
    <lineage>
        <taxon>Bacteria</taxon>
        <taxon>Bacillati</taxon>
        <taxon>Bacillota</taxon>
        <taxon>Bacilli</taxon>
        <taxon>Bacillales</taxon>
        <taxon>Bacillaceae</taxon>
        <taxon>Domibacillus</taxon>
    </lineage>
</organism>
<dbReference type="InterPro" id="IPR006480">
    <property type="entry name" value="Phage_holin_4_1"/>
</dbReference>
<dbReference type="EMBL" id="MSDU01000056">
    <property type="protein sequence ID" value="OLN21311.1"/>
    <property type="molecule type" value="Genomic_DNA"/>
</dbReference>
<dbReference type="STRING" id="1714264.BTO30_15640"/>
<comment type="similarity">
    <text evidence="5">Belongs to the bacteriophage holin family. Cp-1 holin subfamily.</text>
</comment>
<reference evidence="6 7" key="1">
    <citation type="submission" date="2016-12" db="EMBL/GenBank/DDBJ databases">
        <title>Domibacillus antri genome sequencing.</title>
        <authorList>
            <person name="Verma A."/>
            <person name="Krishnamurthi S."/>
        </authorList>
    </citation>
    <scope>NUCLEOTIDE SEQUENCE [LARGE SCALE GENOMIC DNA]</scope>
    <source>
        <strain evidence="6 7">XD80</strain>
    </source>
</reference>
<evidence type="ECO:0000256" key="4">
    <source>
        <dbReference type="ARBA" id="ARBA00023136"/>
    </source>
</evidence>
<dbReference type="GO" id="GO:0016020">
    <property type="term" value="C:membrane"/>
    <property type="evidence" value="ECO:0007669"/>
    <property type="project" value="UniProtKB-SubCell"/>
</dbReference>
<keyword evidence="4" id="KW-0472">Membrane</keyword>
<protein>
    <submittedName>
        <fullName evidence="6">Uncharacterized protein</fullName>
    </submittedName>
</protein>
<dbReference type="Pfam" id="PF05105">
    <property type="entry name" value="Phage_holin_4_1"/>
    <property type="match status" value="1"/>
</dbReference>
<proteinExistence type="inferred from homology"/>
<comment type="caution">
    <text evidence="6">The sequence shown here is derived from an EMBL/GenBank/DDBJ whole genome shotgun (WGS) entry which is preliminary data.</text>
</comment>
<evidence type="ECO:0000313" key="7">
    <source>
        <dbReference type="Proteomes" id="UP000185568"/>
    </source>
</evidence>
<dbReference type="AlphaFoldDB" id="A0A1Q8Q1X5"/>
<evidence type="ECO:0000256" key="5">
    <source>
        <dbReference type="ARBA" id="ARBA00023600"/>
    </source>
</evidence>
<evidence type="ECO:0000256" key="1">
    <source>
        <dbReference type="ARBA" id="ARBA00004141"/>
    </source>
</evidence>
<evidence type="ECO:0000313" key="6">
    <source>
        <dbReference type="EMBL" id="OLN21311.1"/>
    </source>
</evidence>
<accession>A0A1Q8Q1X5</accession>
<evidence type="ECO:0000256" key="2">
    <source>
        <dbReference type="ARBA" id="ARBA00022692"/>
    </source>
</evidence>
<comment type="subcellular location">
    <subcellularLocation>
        <location evidence="1">Membrane</location>
        <topology evidence="1">Multi-pass membrane protein</topology>
    </subcellularLocation>
</comment>
<keyword evidence="3" id="KW-1133">Transmembrane helix</keyword>
<evidence type="ECO:0000256" key="3">
    <source>
        <dbReference type="ARBA" id="ARBA00022989"/>
    </source>
</evidence>
<keyword evidence="2" id="KW-0812">Transmembrane</keyword>
<sequence length="80" mass="8964">MTALFFFVVMDRISGVRASKKDITYASKYRIGGIFRPFFILLLPAGGHLVDMIIGAPGPWYCIRAAVIRDALSHHPIDDR</sequence>